<dbReference type="Pfam" id="PF20062">
    <property type="entry name" value="DUF6461"/>
    <property type="match status" value="1"/>
</dbReference>
<gene>
    <name evidence="2" type="ordered locus">SGR_232</name>
</gene>
<proteinExistence type="predicted"/>
<dbReference type="Proteomes" id="UP000001685">
    <property type="component" value="Chromosome"/>
</dbReference>
<dbReference type="HOGENOM" id="CLU_1133089_0_0_11"/>
<protein>
    <submittedName>
        <fullName evidence="2">Uncharacterized protein</fullName>
    </submittedName>
</protein>
<evidence type="ECO:0000313" key="2">
    <source>
        <dbReference type="EMBL" id="BAG17061.1"/>
    </source>
</evidence>
<evidence type="ECO:0000256" key="1">
    <source>
        <dbReference type="SAM" id="MobiDB-lite"/>
    </source>
</evidence>
<accession>B1VNN8</accession>
<dbReference type="EMBL" id="AP009493">
    <property type="protein sequence ID" value="BAG17061.1"/>
    <property type="molecule type" value="Genomic_DNA"/>
</dbReference>
<dbReference type="eggNOG" id="ENOG5031M4I">
    <property type="taxonomic scope" value="Bacteria"/>
</dbReference>
<dbReference type="AlphaFoldDB" id="B1VNN8"/>
<organism evidence="2 3">
    <name type="scientific">Streptomyces griseus subsp. griseus (strain JCM 4626 / CBS 651.72 / NBRC 13350 / KCC S-0626 / ISP 5235)</name>
    <dbReference type="NCBI Taxonomy" id="455632"/>
    <lineage>
        <taxon>Bacteria</taxon>
        <taxon>Bacillati</taxon>
        <taxon>Actinomycetota</taxon>
        <taxon>Actinomycetes</taxon>
        <taxon>Kitasatosporales</taxon>
        <taxon>Streptomycetaceae</taxon>
        <taxon>Streptomyces</taxon>
    </lineage>
</organism>
<dbReference type="KEGG" id="sgr:SGR_232"/>
<reference evidence="3" key="1">
    <citation type="journal article" date="2008" name="J. Bacteriol.">
        <title>Genome sequence of the streptomycin-producing microorganism Streptomyces griseus IFO 13350.</title>
        <authorList>
            <person name="Ohnishi Y."/>
            <person name="Ishikawa J."/>
            <person name="Hara H."/>
            <person name="Suzuki H."/>
            <person name="Ikenoya M."/>
            <person name="Ikeda H."/>
            <person name="Yamashita A."/>
            <person name="Hattori M."/>
            <person name="Horinouchi S."/>
        </authorList>
    </citation>
    <scope>NUCLEOTIDE SEQUENCE [LARGE SCALE GENOMIC DNA]</scope>
    <source>
        <strain evidence="3">JCM 4626 / NBRC 13350</strain>
    </source>
</reference>
<sequence length="245" mass="26459">MVPPESAVPADQSGNQCRRAPTGLRCHVSRRVRGAVDVANGLRWISTAYDLGYTFTLCEGIGPRDLLARMGAEPHHLHELSDDVVAELQMRPEDGHLSDLDFLDREDESLVARLTEAGFLSHPAVLVRAGAVPGWAYAIENITSRAPAHLAALSHGTRVYTVFRSVNGEHEVGYAVNGRVLAYYQPQVGHSAGAGGEPGVPGFGYCGEEPPDVAFLRFLEREHGIHVSWEAFQAPLPTAAFARGS</sequence>
<dbReference type="InterPro" id="IPR045592">
    <property type="entry name" value="DUF6461"/>
</dbReference>
<evidence type="ECO:0000313" key="3">
    <source>
        <dbReference type="Proteomes" id="UP000001685"/>
    </source>
</evidence>
<feature type="region of interest" description="Disordered" evidence="1">
    <location>
        <begin position="1"/>
        <end position="20"/>
    </location>
</feature>
<name>B1VNN8_STRGG</name>